<evidence type="ECO:0000313" key="8">
    <source>
        <dbReference type="Proteomes" id="UP000316624"/>
    </source>
</evidence>
<dbReference type="EMBL" id="VLKK01000002">
    <property type="protein sequence ID" value="TWH96597.1"/>
    <property type="molecule type" value="Genomic_DNA"/>
</dbReference>
<name>A0A562KMM3_SPHWJ</name>
<dbReference type="Pfam" id="PF02668">
    <property type="entry name" value="TauD"/>
    <property type="match status" value="1"/>
</dbReference>
<organism evidence="7 8">
    <name type="scientific">Sphingobium wenxiniae (strain DSM 21828 / CGMCC 1.7748 / JZ-1)</name>
    <dbReference type="NCBI Taxonomy" id="595605"/>
    <lineage>
        <taxon>Bacteria</taxon>
        <taxon>Pseudomonadati</taxon>
        <taxon>Pseudomonadota</taxon>
        <taxon>Alphaproteobacteria</taxon>
        <taxon>Sphingomonadales</taxon>
        <taxon>Sphingomonadaceae</taxon>
        <taxon>Sphingobium</taxon>
    </lineage>
</organism>
<dbReference type="RefSeq" id="WP_021246072.1">
    <property type="nucleotide sequence ID" value="NZ_JACIIY010000009.1"/>
</dbReference>
<evidence type="ECO:0000259" key="6">
    <source>
        <dbReference type="Pfam" id="PF02668"/>
    </source>
</evidence>
<dbReference type="PANTHER" id="PTHR43779:SF3">
    <property type="entry name" value="(3R)-3-[(CARBOXYMETHYL)AMINO]FATTY ACID OXYGENASE_DECARBOXYLASE"/>
    <property type="match status" value="1"/>
</dbReference>
<keyword evidence="4" id="KW-0560">Oxidoreductase</keyword>
<dbReference type="Gene3D" id="3.60.130.10">
    <property type="entry name" value="Clavaminate synthase-like"/>
    <property type="match status" value="1"/>
</dbReference>
<reference evidence="7 8" key="1">
    <citation type="journal article" date="2015" name="Stand. Genomic Sci.">
        <title>Genomic Encyclopedia of Bacterial and Archaeal Type Strains, Phase III: the genomes of soil and plant-associated and newly described type strains.</title>
        <authorList>
            <person name="Whitman W.B."/>
            <person name="Woyke T."/>
            <person name="Klenk H.P."/>
            <person name="Zhou Y."/>
            <person name="Lilburn T.G."/>
            <person name="Beck B.J."/>
            <person name="De Vos P."/>
            <person name="Vandamme P."/>
            <person name="Eisen J.A."/>
            <person name="Garrity G."/>
            <person name="Hugenholtz P."/>
            <person name="Kyrpides N.C."/>
        </authorList>
    </citation>
    <scope>NUCLEOTIDE SEQUENCE [LARGE SCALE GENOMIC DNA]</scope>
    <source>
        <strain evidence="7 8">CGMCC 1.7748</strain>
    </source>
</reference>
<dbReference type="SUPFAM" id="SSF51197">
    <property type="entry name" value="Clavaminate synthase-like"/>
    <property type="match status" value="1"/>
</dbReference>
<keyword evidence="3 7" id="KW-0223">Dioxygenase</keyword>
<proteinExistence type="inferred from homology"/>
<accession>A0A562KMM3</accession>
<comment type="similarity">
    <text evidence="1">Belongs to the TfdA dioxygenase family.</text>
</comment>
<evidence type="ECO:0000256" key="4">
    <source>
        <dbReference type="ARBA" id="ARBA00023002"/>
    </source>
</evidence>
<dbReference type="InterPro" id="IPR042098">
    <property type="entry name" value="TauD-like_sf"/>
</dbReference>
<comment type="caution">
    <text evidence="7">The sequence shown here is derived from an EMBL/GenBank/DDBJ whole genome shotgun (WGS) entry which is preliminary data.</text>
</comment>
<keyword evidence="5" id="KW-0408">Iron</keyword>
<dbReference type="GO" id="GO:0016706">
    <property type="term" value="F:2-oxoglutarate-dependent dioxygenase activity"/>
    <property type="evidence" value="ECO:0007669"/>
    <property type="project" value="UniProtKB-ARBA"/>
</dbReference>
<evidence type="ECO:0000256" key="5">
    <source>
        <dbReference type="ARBA" id="ARBA00023004"/>
    </source>
</evidence>
<sequence>MHIAKLHPHFAAEVTGLTLTTNLPDAVIEALKDALEEYAVIVIRDQQALTDDVQIEFCKRFGALQRSITVHREDTARRLKRDELSDISNVDEKGERMSADDKRRLLQKPARLWHSDNSFRSPPGLYTFLAAKIVPPEGGNTEFADMRAAYDALDDRMRRRIAGLQVRHSLGWSREQAGAPPLSESEKANIPESVQPLVRFHPKSGRTSLYLSSHGRDVLGMSDPEGRALLAELTAFATRPEFVYSHKWREGDLVIWDNRDTMHRATPFPEDRYRRDMRRTSVEDDQVAIAG</sequence>
<dbReference type="InterPro" id="IPR003819">
    <property type="entry name" value="TauD/TfdA-like"/>
</dbReference>
<keyword evidence="2" id="KW-0479">Metal-binding</keyword>
<evidence type="ECO:0000256" key="3">
    <source>
        <dbReference type="ARBA" id="ARBA00022964"/>
    </source>
</evidence>
<evidence type="ECO:0000256" key="1">
    <source>
        <dbReference type="ARBA" id="ARBA00005896"/>
    </source>
</evidence>
<gene>
    <name evidence="7" type="ORF">IQ35_00528</name>
</gene>
<evidence type="ECO:0000256" key="2">
    <source>
        <dbReference type="ARBA" id="ARBA00022723"/>
    </source>
</evidence>
<dbReference type="InterPro" id="IPR051178">
    <property type="entry name" value="TfdA_dioxygenase"/>
</dbReference>
<keyword evidence="8" id="KW-1185">Reference proteome</keyword>
<protein>
    <submittedName>
        <fullName evidence="7">Alpha-ketoglutarate-dependent 2,4-dichlorophenoxyacetate dioxygenase</fullName>
    </submittedName>
</protein>
<feature type="domain" description="TauD/TfdA-like" evidence="6">
    <location>
        <begin position="3"/>
        <end position="280"/>
    </location>
</feature>
<dbReference type="PANTHER" id="PTHR43779">
    <property type="entry name" value="DIOXYGENASE RV0097-RELATED"/>
    <property type="match status" value="1"/>
</dbReference>
<evidence type="ECO:0000313" key="7">
    <source>
        <dbReference type="EMBL" id="TWH96597.1"/>
    </source>
</evidence>
<dbReference type="AlphaFoldDB" id="A0A562KMM3"/>
<dbReference type="GO" id="GO:0046872">
    <property type="term" value="F:metal ion binding"/>
    <property type="evidence" value="ECO:0007669"/>
    <property type="project" value="UniProtKB-KW"/>
</dbReference>
<dbReference type="Proteomes" id="UP000316624">
    <property type="component" value="Unassembled WGS sequence"/>
</dbReference>